<name>A0A1F7TME0_9BACT</name>
<dbReference type="EMBL" id="MGDT01000003">
    <property type="protein sequence ID" value="OGL67156.1"/>
    <property type="molecule type" value="Genomic_DNA"/>
</dbReference>
<dbReference type="AlphaFoldDB" id="A0A1F7TME0"/>
<evidence type="ECO:0000313" key="3">
    <source>
        <dbReference type="Proteomes" id="UP000177885"/>
    </source>
</evidence>
<dbReference type="Gene3D" id="3.30.70.2390">
    <property type="match status" value="1"/>
</dbReference>
<reference evidence="2 3" key="1">
    <citation type="journal article" date="2016" name="Nat. Commun.">
        <title>Thousands of microbial genomes shed light on interconnected biogeochemical processes in an aquifer system.</title>
        <authorList>
            <person name="Anantharaman K."/>
            <person name="Brown C.T."/>
            <person name="Hug L.A."/>
            <person name="Sharon I."/>
            <person name="Castelle C.J."/>
            <person name="Probst A.J."/>
            <person name="Thomas B.C."/>
            <person name="Singh A."/>
            <person name="Wilkins M.J."/>
            <person name="Karaoz U."/>
            <person name="Brodie E.L."/>
            <person name="Williams K.H."/>
            <person name="Hubbard S.S."/>
            <person name="Banfield J.F."/>
        </authorList>
    </citation>
    <scope>NUCLEOTIDE SEQUENCE [LARGE SCALE GENOMIC DNA]</scope>
</reference>
<dbReference type="Proteomes" id="UP000177885">
    <property type="component" value="Unassembled WGS sequence"/>
</dbReference>
<sequence length="140" mass="14774">MAEGIFDGSTAPLASSQPKPKFVNIEVQNGTLVSGLGFRTSQLLETHGFTVSKVGNAKDRGYEHTVVYDLTDGAKPEELLALRSFLEAEVTGVSGGWVNPGDVAARTLTVAPEDPSALATEKNVDFLVILGENSANLARN</sequence>
<evidence type="ECO:0000259" key="1">
    <source>
        <dbReference type="Pfam" id="PF13399"/>
    </source>
</evidence>
<feature type="domain" description="LytR/CpsA/Psr regulator C-terminal" evidence="1">
    <location>
        <begin position="23"/>
        <end position="84"/>
    </location>
</feature>
<dbReference type="InterPro" id="IPR027381">
    <property type="entry name" value="LytR/CpsA/Psr_C"/>
</dbReference>
<dbReference type="STRING" id="1802385.A2856_03775"/>
<evidence type="ECO:0000313" key="2">
    <source>
        <dbReference type="EMBL" id="OGL67156.1"/>
    </source>
</evidence>
<gene>
    <name evidence="2" type="ORF">A2856_03775</name>
</gene>
<dbReference type="Pfam" id="PF13399">
    <property type="entry name" value="LytR_C"/>
    <property type="match status" value="1"/>
</dbReference>
<organism evidence="2 3">
    <name type="scientific">Candidatus Uhrbacteria bacterium RIFCSPHIGHO2_01_FULL_63_20</name>
    <dbReference type="NCBI Taxonomy" id="1802385"/>
    <lineage>
        <taxon>Bacteria</taxon>
        <taxon>Candidatus Uhriibacteriota</taxon>
    </lineage>
</organism>
<protein>
    <recommendedName>
        <fullName evidence="1">LytR/CpsA/Psr regulator C-terminal domain-containing protein</fullName>
    </recommendedName>
</protein>
<comment type="caution">
    <text evidence="2">The sequence shown here is derived from an EMBL/GenBank/DDBJ whole genome shotgun (WGS) entry which is preliminary data.</text>
</comment>
<accession>A0A1F7TME0</accession>
<proteinExistence type="predicted"/>